<evidence type="ECO:0000256" key="1">
    <source>
        <dbReference type="SAM" id="MobiDB-lite"/>
    </source>
</evidence>
<keyword evidence="3" id="KW-1185">Reference proteome</keyword>
<gene>
    <name evidence="2" type="ORF">NEMBOFW57_001424</name>
</gene>
<proteinExistence type="predicted"/>
<dbReference type="AlphaFoldDB" id="A0AAD4I2L0"/>
<evidence type="ECO:0000313" key="2">
    <source>
        <dbReference type="EMBL" id="KAG7291405.1"/>
    </source>
</evidence>
<comment type="caution">
    <text evidence="2">The sequence shown here is derived from an EMBL/GenBank/DDBJ whole genome shotgun (WGS) entry which is preliminary data.</text>
</comment>
<reference evidence="2" key="1">
    <citation type="submission" date="2023-02" db="EMBL/GenBank/DDBJ databases">
        <authorList>
            <person name="Palmer J.M."/>
        </authorList>
    </citation>
    <scope>NUCLEOTIDE SEQUENCE</scope>
    <source>
        <strain evidence="2">FW57</strain>
    </source>
</reference>
<dbReference type="Proteomes" id="UP001197093">
    <property type="component" value="Unassembled WGS sequence"/>
</dbReference>
<dbReference type="EMBL" id="JAHCVI010000001">
    <property type="protein sequence ID" value="KAG7291405.1"/>
    <property type="molecule type" value="Genomic_DNA"/>
</dbReference>
<protein>
    <submittedName>
        <fullName evidence="2">Uncharacterized protein</fullName>
    </submittedName>
</protein>
<evidence type="ECO:0000313" key="3">
    <source>
        <dbReference type="Proteomes" id="UP001197093"/>
    </source>
</evidence>
<feature type="region of interest" description="Disordered" evidence="1">
    <location>
        <begin position="143"/>
        <end position="192"/>
    </location>
</feature>
<sequence length="241" mass="25548">MQLPDPGGGGVVIDLTYTPATTTTTTTAAPTTTTTTTTTTTHLTHTHALPSVIDRAQHSLASIASYSQTEIHIRGAADALAGIVDETTRLAAALGLVRDLECLQTPAVAAHARRVLQLAALLAGSMAVMAAESRRAMPLPRAEPLHRGRGQQQQQQQQQQQAKHRRGAAVVGRTRGLEEEGAGAAGAGKGAGDNREWRHLQVMWGRLGDDIIKLGDAEAAQLGLPQTTTARVVQWRDSLRE</sequence>
<name>A0AAD4I2L0_9PEZI</name>
<organism evidence="2 3">
    <name type="scientific">Staphylotrichum longicolle</name>
    <dbReference type="NCBI Taxonomy" id="669026"/>
    <lineage>
        <taxon>Eukaryota</taxon>
        <taxon>Fungi</taxon>
        <taxon>Dikarya</taxon>
        <taxon>Ascomycota</taxon>
        <taxon>Pezizomycotina</taxon>
        <taxon>Sordariomycetes</taxon>
        <taxon>Sordariomycetidae</taxon>
        <taxon>Sordariales</taxon>
        <taxon>Chaetomiaceae</taxon>
        <taxon>Staphylotrichum</taxon>
    </lineage>
</organism>
<accession>A0AAD4I2L0</accession>
<feature type="compositionally biased region" description="Low complexity" evidence="1">
    <location>
        <begin position="151"/>
        <end position="161"/>
    </location>
</feature>